<proteinExistence type="inferred from homology"/>
<gene>
    <name evidence="3" type="primary">grpE</name>
    <name evidence="6" type="ORF">GCM10023156_27210</name>
</gene>
<keyword evidence="7" id="KW-1185">Reference proteome</keyword>
<dbReference type="EMBL" id="BAABGA010000035">
    <property type="protein sequence ID" value="GAA4454563.1"/>
    <property type="molecule type" value="Genomic_DNA"/>
</dbReference>
<dbReference type="InterPro" id="IPR013805">
    <property type="entry name" value="GrpE_CC"/>
</dbReference>
<keyword evidence="3" id="KW-0963">Cytoplasm</keyword>
<protein>
    <recommendedName>
        <fullName evidence="3 4">Protein GrpE</fullName>
    </recommendedName>
    <alternativeName>
        <fullName evidence="3">HSP-70 cofactor</fullName>
    </alternativeName>
</protein>
<dbReference type="SUPFAM" id="SSF58014">
    <property type="entry name" value="Coiled-coil domain of nucleotide exchange factor GrpE"/>
    <property type="match status" value="1"/>
</dbReference>
<accession>A0ABP8MUH9</accession>
<dbReference type="Gene3D" id="2.30.22.10">
    <property type="entry name" value="Head domain of nucleotide exchange factor GrpE"/>
    <property type="match status" value="1"/>
</dbReference>
<dbReference type="PANTHER" id="PTHR21237">
    <property type="entry name" value="GRPE PROTEIN"/>
    <property type="match status" value="1"/>
</dbReference>
<dbReference type="CDD" id="cd00446">
    <property type="entry name" value="GrpE"/>
    <property type="match status" value="1"/>
</dbReference>
<evidence type="ECO:0000313" key="6">
    <source>
        <dbReference type="EMBL" id="GAA4454563.1"/>
    </source>
</evidence>
<evidence type="ECO:0000313" key="7">
    <source>
        <dbReference type="Proteomes" id="UP001500840"/>
    </source>
</evidence>
<dbReference type="PANTHER" id="PTHR21237:SF23">
    <property type="entry name" value="GRPE PROTEIN HOMOLOG, MITOCHONDRIAL"/>
    <property type="match status" value="1"/>
</dbReference>
<comment type="caution">
    <text evidence="6">The sequence shown here is derived from an EMBL/GenBank/DDBJ whole genome shotgun (WGS) entry which is preliminary data.</text>
</comment>
<reference evidence="7" key="1">
    <citation type="journal article" date="2019" name="Int. J. Syst. Evol. Microbiol.">
        <title>The Global Catalogue of Microorganisms (GCM) 10K type strain sequencing project: providing services to taxonomists for standard genome sequencing and annotation.</title>
        <authorList>
            <consortium name="The Broad Institute Genomics Platform"/>
            <consortium name="The Broad Institute Genome Sequencing Center for Infectious Disease"/>
            <person name="Wu L."/>
            <person name="Ma J."/>
        </authorList>
    </citation>
    <scope>NUCLEOTIDE SEQUENCE [LARGE SCALE GENOMIC DNA]</scope>
    <source>
        <strain evidence="7">JCM 17759</strain>
    </source>
</reference>
<organism evidence="6 7">
    <name type="scientific">Novipirellula rosea</name>
    <dbReference type="NCBI Taxonomy" id="1031540"/>
    <lineage>
        <taxon>Bacteria</taxon>
        <taxon>Pseudomonadati</taxon>
        <taxon>Planctomycetota</taxon>
        <taxon>Planctomycetia</taxon>
        <taxon>Pirellulales</taxon>
        <taxon>Pirellulaceae</taxon>
        <taxon>Novipirellula</taxon>
    </lineage>
</organism>
<comment type="similarity">
    <text evidence="1 3 5">Belongs to the GrpE family.</text>
</comment>
<comment type="subunit">
    <text evidence="3">Homodimer.</text>
</comment>
<dbReference type="InterPro" id="IPR009012">
    <property type="entry name" value="GrpE_head"/>
</dbReference>
<evidence type="ECO:0000256" key="2">
    <source>
        <dbReference type="ARBA" id="ARBA00023186"/>
    </source>
</evidence>
<keyword evidence="3 4" id="KW-0346">Stress response</keyword>
<dbReference type="Proteomes" id="UP001500840">
    <property type="component" value="Unassembled WGS sequence"/>
</dbReference>
<evidence type="ECO:0000256" key="5">
    <source>
        <dbReference type="RuleBase" id="RU004478"/>
    </source>
</evidence>
<comment type="function">
    <text evidence="3 4">Participates actively in the response to hyperosmotic and heat shock by preventing the aggregation of stress-denatured proteins, in association with DnaK and GrpE. It is the nucleotide exchange factor for DnaK and may function as a thermosensor. Unfolded proteins bind initially to DnaJ; upon interaction with the DnaJ-bound protein, DnaK hydrolyzes its bound ATP, resulting in the formation of a stable complex. GrpE releases ADP from DnaK; ATP binding to DnaK triggers the release of the substrate protein, thus completing the reaction cycle. Several rounds of ATP-dependent interactions between DnaJ, DnaK and GrpE are required for fully efficient folding.</text>
</comment>
<evidence type="ECO:0000256" key="1">
    <source>
        <dbReference type="ARBA" id="ARBA00009054"/>
    </source>
</evidence>
<dbReference type="HAMAP" id="MF_01151">
    <property type="entry name" value="GrpE"/>
    <property type="match status" value="1"/>
</dbReference>
<evidence type="ECO:0000256" key="4">
    <source>
        <dbReference type="RuleBase" id="RU000639"/>
    </source>
</evidence>
<name>A0ABP8MUH9_9BACT</name>
<dbReference type="Gene3D" id="3.90.20.20">
    <property type="match status" value="1"/>
</dbReference>
<dbReference type="Pfam" id="PF01025">
    <property type="entry name" value="GrpE"/>
    <property type="match status" value="1"/>
</dbReference>
<comment type="subcellular location">
    <subcellularLocation>
        <location evidence="3">Cytoplasm</location>
    </subcellularLocation>
</comment>
<dbReference type="InterPro" id="IPR000740">
    <property type="entry name" value="GrpE"/>
</dbReference>
<dbReference type="PROSITE" id="PS01071">
    <property type="entry name" value="GRPE"/>
    <property type="match status" value="1"/>
</dbReference>
<evidence type="ECO:0000256" key="3">
    <source>
        <dbReference type="HAMAP-Rule" id="MF_01151"/>
    </source>
</evidence>
<dbReference type="RefSeq" id="WP_345322825.1">
    <property type="nucleotide sequence ID" value="NZ_BAABGA010000035.1"/>
</dbReference>
<sequence length="224" mass="25101">MNDVNLQLRERLAASEDQLARTTTDFDDYRKRSRHELDEQRKYSGIHLMRDLLPVLDNLERAILTGRHSGDFDGLMEAVELVRDQFCDTLSSHGLREVPGSWSPFNPKQHHVIGQQDSDNHPEGSVVEVIQQGYQLHDRVIRPSKVIVSRNDSPSPGENEMSDYVIVETDDGYTIASVPAGSTAESAAIEAGGVLIDDIRYKSFDEAQDVLMALPSPFPQRANE</sequence>
<dbReference type="PRINTS" id="PR00773">
    <property type="entry name" value="GRPEPROTEIN"/>
</dbReference>
<keyword evidence="2 3" id="KW-0143">Chaperone</keyword>
<dbReference type="SUPFAM" id="SSF51064">
    <property type="entry name" value="Head domain of nucleotide exchange factor GrpE"/>
    <property type="match status" value="1"/>
</dbReference>